<reference evidence="1 2" key="1">
    <citation type="submission" date="2015-01" db="EMBL/GenBank/DDBJ databases">
        <title>Evolution of Trichinella species and genotypes.</title>
        <authorList>
            <person name="Korhonen P.K."/>
            <person name="Edoardo P."/>
            <person name="Giuseppe L.R."/>
            <person name="Gasser R.B."/>
        </authorList>
    </citation>
    <scope>NUCLEOTIDE SEQUENCE [LARGE SCALE GENOMIC DNA]</scope>
    <source>
        <strain evidence="1">ISS470</strain>
    </source>
</reference>
<organism evidence="1 2">
    <name type="scientific">Trichinella pseudospiralis</name>
    <name type="common">Parasitic roundworm</name>
    <dbReference type="NCBI Taxonomy" id="6337"/>
    <lineage>
        <taxon>Eukaryota</taxon>
        <taxon>Metazoa</taxon>
        <taxon>Ecdysozoa</taxon>
        <taxon>Nematoda</taxon>
        <taxon>Enoplea</taxon>
        <taxon>Dorylaimia</taxon>
        <taxon>Trichinellida</taxon>
        <taxon>Trichinellidae</taxon>
        <taxon>Trichinella</taxon>
    </lineage>
</organism>
<name>A0A0V1FQ87_TRIPS</name>
<sequence>MASKQFYLATGGLFCNASLVKKHFSSRRHYHSFSVESDPLFINKICHLPMLVIKWISPNASIDVEKQNKCK</sequence>
<gene>
    <name evidence="1" type="ORF">T4D_3365</name>
</gene>
<evidence type="ECO:0000313" key="1">
    <source>
        <dbReference type="EMBL" id="KRY87983.1"/>
    </source>
</evidence>
<proteinExistence type="predicted"/>
<dbReference type="Proteomes" id="UP000054995">
    <property type="component" value="Unassembled WGS sequence"/>
</dbReference>
<dbReference type="OrthoDB" id="5928492at2759"/>
<protein>
    <submittedName>
        <fullName evidence="1">Uncharacterized protein</fullName>
    </submittedName>
</protein>
<accession>A0A0V1FQ87</accession>
<evidence type="ECO:0000313" key="2">
    <source>
        <dbReference type="Proteomes" id="UP000054995"/>
    </source>
</evidence>
<comment type="caution">
    <text evidence="1">The sequence shown here is derived from an EMBL/GenBank/DDBJ whole genome shotgun (WGS) entry which is preliminary data.</text>
</comment>
<keyword evidence="2" id="KW-1185">Reference proteome</keyword>
<dbReference type="EMBL" id="JYDT01000047">
    <property type="protein sequence ID" value="KRY87983.1"/>
    <property type="molecule type" value="Genomic_DNA"/>
</dbReference>